<organism evidence="1 2">
    <name type="scientific">Pseudomonas syringae pv. pisi</name>
    <dbReference type="NCBI Taxonomy" id="59510"/>
    <lineage>
        <taxon>Bacteria</taxon>
        <taxon>Pseudomonadati</taxon>
        <taxon>Pseudomonadota</taxon>
        <taxon>Gammaproteobacteria</taxon>
        <taxon>Pseudomonadales</taxon>
        <taxon>Pseudomonadaceae</taxon>
        <taxon>Pseudomonas</taxon>
        <taxon>Pseudomonas syringae</taxon>
    </lineage>
</organism>
<gene>
    <name evidence="1" type="ORF">ALQ44_00688</name>
</gene>
<evidence type="ECO:0000313" key="1">
    <source>
        <dbReference type="EMBL" id="RMO33663.1"/>
    </source>
</evidence>
<reference evidence="1 2" key="1">
    <citation type="submission" date="2018-08" db="EMBL/GenBank/DDBJ databases">
        <title>Recombination of ecologically and evolutionarily significant loci maintains genetic cohesion in the Pseudomonas syringae species complex.</title>
        <authorList>
            <person name="Dillon M."/>
            <person name="Thakur S."/>
            <person name="Almeida R.N.D."/>
            <person name="Weir B.S."/>
            <person name="Guttman D.S."/>
        </authorList>
    </citation>
    <scope>NUCLEOTIDE SEQUENCE [LARGE SCALE GENOMIC DNA]</scope>
    <source>
        <strain evidence="1 2">ICMP 2788</strain>
    </source>
</reference>
<dbReference type="Proteomes" id="UP000276886">
    <property type="component" value="Unassembled WGS sequence"/>
</dbReference>
<comment type="caution">
    <text evidence="1">The sequence shown here is derived from an EMBL/GenBank/DDBJ whole genome shotgun (WGS) entry which is preliminary data.</text>
</comment>
<dbReference type="RefSeq" id="WP_060408910.1">
    <property type="nucleotide sequence ID" value="NZ_QJTX01000004.1"/>
</dbReference>
<dbReference type="EMBL" id="RBPQ01000010">
    <property type="protein sequence ID" value="RMO33663.1"/>
    <property type="molecule type" value="Genomic_DNA"/>
</dbReference>
<proteinExistence type="predicted"/>
<protein>
    <submittedName>
        <fullName evidence="1">Adhesin/hemagglutinin, HecA protein</fullName>
    </submittedName>
</protein>
<sequence>MNRDVGKAYEITRDDEHRTDVYVTKSSLKAVASPKETLDQWQNSAALYGENSRNTLDKLADMLVVTVLLPLGAALGAGTESARLQVARTEFLQQLNSQDESKRSAAVRAVLSGVAKKDLGLDAEALVTRITELGADHPDQALRAMVLLTTLNKPTTR</sequence>
<accession>A0A3M2XNW7</accession>
<dbReference type="AlphaFoldDB" id="A0A3M2XNW7"/>
<evidence type="ECO:0000313" key="2">
    <source>
        <dbReference type="Proteomes" id="UP000276886"/>
    </source>
</evidence>
<name>A0A3M2XNW7_PSESJ</name>